<name>A0ACC0M9X1_RHOML</name>
<evidence type="ECO:0000313" key="2">
    <source>
        <dbReference type="Proteomes" id="UP001062846"/>
    </source>
</evidence>
<dbReference type="EMBL" id="CM046396">
    <property type="protein sequence ID" value="KAI8537689.1"/>
    <property type="molecule type" value="Genomic_DNA"/>
</dbReference>
<reference evidence="1" key="1">
    <citation type="submission" date="2022-02" db="EMBL/GenBank/DDBJ databases">
        <title>Plant Genome Project.</title>
        <authorList>
            <person name="Zhang R.-G."/>
        </authorList>
    </citation>
    <scope>NUCLEOTIDE SEQUENCE</scope>
    <source>
        <strain evidence="1">AT1</strain>
    </source>
</reference>
<organism evidence="1 2">
    <name type="scientific">Rhododendron molle</name>
    <name type="common">Chinese azalea</name>
    <name type="synonym">Azalea mollis</name>
    <dbReference type="NCBI Taxonomy" id="49168"/>
    <lineage>
        <taxon>Eukaryota</taxon>
        <taxon>Viridiplantae</taxon>
        <taxon>Streptophyta</taxon>
        <taxon>Embryophyta</taxon>
        <taxon>Tracheophyta</taxon>
        <taxon>Spermatophyta</taxon>
        <taxon>Magnoliopsida</taxon>
        <taxon>eudicotyledons</taxon>
        <taxon>Gunneridae</taxon>
        <taxon>Pentapetalae</taxon>
        <taxon>asterids</taxon>
        <taxon>Ericales</taxon>
        <taxon>Ericaceae</taxon>
        <taxon>Ericoideae</taxon>
        <taxon>Rhodoreae</taxon>
        <taxon>Rhododendron</taxon>
    </lineage>
</organism>
<dbReference type="Proteomes" id="UP001062846">
    <property type="component" value="Chromosome 9"/>
</dbReference>
<gene>
    <name evidence="1" type="ORF">RHMOL_Rhmol09G0043800</name>
</gene>
<evidence type="ECO:0000313" key="1">
    <source>
        <dbReference type="EMBL" id="KAI8537689.1"/>
    </source>
</evidence>
<proteinExistence type="predicted"/>
<sequence>MGWFLQVYGLISGLVSAGLWVGFWDGFCRFMGWCLQVYGLVSAGLWVDFCRFMGWFLQVYGLVSAVVLVLHAGQFSCCMLASFLAAYVDSFMDSFGAEFWQFFDRFMASFLGCILLCILARFLACFSPVFLGNDAMFIAMRRSCLVAGLWTVVWLVFGYFLAAFFAFPACDACKEVCLIVDCLVIFHARSFEVPARTRTGAPLCGVRDSSISP</sequence>
<accession>A0ACC0M9X1</accession>
<keyword evidence="2" id="KW-1185">Reference proteome</keyword>
<protein>
    <submittedName>
        <fullName evidence="1">Uncharacterized protein</fullName>
    </submittedName>
</protein>
<comment type="caution">
    <text evidence="1">The sequence shown here is derived from an EMBL/GenBank/DDBJ whole genome shotgun (WGS) entry which is preliminary data.</text>
</comment>